<reference evidence="6 7" key="1">
    <citation type="submission" date="2019-07" db="EMBL/GenBank/DDBJ databases">
        <title>Whole genome shotgun sequence of Cellulomonas persica NBRC 101101.</title>
        <authorList>
            <person name="Hosoyama A."/>
            <person name="Uohara A."/>
            <person name="Ohji S."/>
            <person name="Ichikawa N."/>
        </authorList>
    </citation>
    <scope>NUCLEOTIDE SEQUENCE [LARGE SCALE GENOMIC DNA]</scope>
    <source>
        <strain evidence="6 7">NBRC 101101</strain>
    </source>
</reference>
<dbReference type="AlphaFoldDB" id="A0A510UQ31"/>
<keyword evidence="2" id="KW-0378">Hydrolase</keyword>
<dbReference type="InterPro" id="IPR000086">
    <property type="entry name" value="NUDIX_hydrolase_dom"/>
</dbReference>
<name>A0A510UQ31_9CELL</name>
<dbReference type="Pfam" id="PF00293">
    <property type="entry name" value="NUDIX"/>
    <property type="match status" value="1"/>
</dbReference>
<comment type="cofactor">
    <cofactor evidence="1">
        <name>Mg(2+)</name>
        <dbReference type="ChEBI" id="CHEBI:18420"/>
    </cofactor>
</comment>
<comment type="caution">
    <text evidence="6">The sequence shown here is derived from an EMBL/GenBank/DDBJ whole genome shotgun (WGS) entry which is preliminary data.</text>
</comment>
<evidence type="ECO:0000256" key="4">
    <source>
        <dbReference type="SAM" id="MobiDB-lite"/>
    </source>
</evidence>
<evidence type="ECO:0000313" key="6">
    <source>
        <dbReference type="EMBL" id="GEK16772.1"/>
    </source>
</evidence>
<accession>A0A510UQ31</accession>
<organism evidence="6 7">
    <name type="scientific">Cellulomonas persica</name>
    <dbReference type="NCBI Taxonomy" id="76861"/>
    <lineage>
        <taxon>Bacteria</taxon>
        <taxon>Bacillati</taxon>
        <taxon>Actinomycetota</taxon>
        <taxon>Actinomycetes</taxon>
        <taxon>Micrococcales</taxon>
        <taxon>Cellulomonadaceae</taxon>
        <taxon>Cellulomonas</taxon>
    </lineage>
</organism>
<dbReference type="PROSITE" id="PS00893">
    <property type="entry name" value="NUDIX_BOX"/>
    <property type="match status" value="1"/>
</dbReference>
<evidence type="ECO:0000259" key="5">
    <source>
        <dbReference type="PROSITE" id="PS51462"/>
    </source>
</evidence>
<keyword evidence="3" id="KW-0460">Magnesium</keyword>
<evidence type="ECO:0000256" key="3">
    <source>
        <dbReference type="ARBA" id="ARBA00022842"/>
    </source>
</evidence>
<dbReference type="PANTHER" id="PTHR43046">
    <property type="entry name" value="GDP-MANNOSE MANNOSYL HYDROLASE"/>
    <property type="match status" value="1"/>
</dbReference>
<dbReference type="EMBL" id="BJUA01000002">
    <property type="protein sequence ID" value="GEK16772.1"/>
    <property type="molecule type" value="Genomic_DNA"/>
</dbReference>
<dbReference type="GO" id="GO:0016787">
    <property type="term" value="F:hydrolase activity"/>
    <property type="evidence" value="ECO:0007669"/>
    <property type="project" value="UniProtKB-KW"/>
</dbReference>
<feature type="compositionally biased region" description="Basic and acidic residues" evidence="4">
    <location>
        <begin position="48"/>
        <end position="61"/>
    </location>
</feature>
<dbReference type="InterPro" id="IPR020084">
    <property type="entry name" value="NUDIX_hydrolase_CS"/>
</dbReference>
<sequence length="240" mass="26488">MTAEQSTKAAGDDEPAAFVVPAVRPVREHPHPEHPDPAHPDPGQPASEHPEPGLPDPEHGGPVHPLGPEWTRGADGLLFRRAARVILLDEADRVLLIRGHDADQPERSWWFTIGGGIDAGETPLDAARREVREESGIDLAAHEVHGPVFTRSAIFDFFFEHCRQDEEIFLARVPSSSFVGEDRSGWTALEQDVIDELRWWTLDDLAAVDIEVFPEGLATLVGSLLPQWDGTTRHLGLARE</sequence>
<feature type="region of interest" description="Disordered" evidence="4">
    <location>
        <begin position="1"/>
        <end position="68"/>
    </location>
</feature>
<dbReference type="SUPFAM" id="SSF55811">
    <property type="entry name" value="Nudix"/>
    <property type="match status" value="1"/>
</dbReference>
<dbReference type="PANTHER" id="PTHR43046:SF12">
    <property type="entry name" value="GDP-MANNOSE MANNOSYL HYDROLASE"/>
    <property type="match status" value="1"/>
</dbReference>
<dbReference type="RefSeq" id="WP_307723667.1">
    <property type="nucleotide sequence ID" value="NZ_BJUA01000002.1"/>
</dbReference>
<protein>
    <recommendedName>
        <fullName evidence="5">Nudix hydrolase domain-containing protein</fullName>
    </recommendedName>
</protein>
<dbReference type="Proteomes" id="UP000321386">
    <property type="component" value="Unassembled WGS sequence"/>
</dbReference>
<feature type="domain" description="Nudix hydrolase" evidence="5">
    <location>
        <begin position="78"/>
        <end position="223"/>
    </location>
</feature>
<dbReference type="CDD" id="cd04685">
    <property type="entry name" value="NUDIX_Hydrolase"/>
    <property type="match status" value="1"/>
</dbReference>
<feature type="compositionally biased region" description="Basic and acidic residues" evidence="4">
    <location>
        <begin position="25"/>
        <end position="39"/>
    </location>
</feature>
<dbReference type="InterPro" id="IPR015797">
    <property type="entry name" value="NUDIX_hydrolase-like_dom_sf"/>
</dbReference>
<dbReference type="PROSITE" id="PS51462">
    <property type="entry name" value="NUDIX"/>
    <property type="match status" value="1"/>
</dbReference>
<dbReference type="Gene3D" id="3.90.79.10">
    <property type="entry name" value="Nucleoside Triphosphate Pyrophosphohydrolase"/>
    <property type="match status" value="1"/>
</dbReference>
<evidence type="ECO:0000256" key="2">
    <source>
        <dbReference type="ARBA" id="ARBA00022801"/>
    </source>
</evidence>
<keyword evidence="7" id="KW-1185">Reference proteome</keyword>
<evidence type="ECO:0000313" key="7">
    <source>
        <dbReference type="Proteomes" id="UP000321386"/>
    </source>
</evidence>
<proteinExistence type="predicted"/>
<gene>
    <name evidence="6" type="ORF">CPE01_05050</name>
</gene>
<evidence type="ECO:0000256" key="1">
    <source>
        <dbReference type="ARBA" id="ARBA00001946"/>
    </source>
</evidence>